<evidence type="ECO:0000313" key="1">
    <source>
        <dbReference type="EMBL" id="JAD66434.1"/>
    </source>
</evidence>
<protein>
    <submittedName>
        <fullName evidence="1">Uncharacterized protein</fullName>
    </submittedName>
</protein>
<organism evidence="1">
    <name type="scientific">Arundo donax</name>
    <name type="common">Giant reed</name>
    <name type="synonym">Donax arundinaceus</name>
    <dbReference type="NCBI Taxonomy" id="35708"/>
    <lineage>
        <taxon>Eukaryota</taxon>
        <taxon>Viridiplantae</taxon>
        <taxon>Streptophyta</taxon>
        <taxon>Embryophyta</taxon>
        <taxon>Tracheophyta</taxon>
        <taxon>Spermatophyta</taxon>
        <taxon>Magnoliopsida</taxon>
        <taxon>Liliopsida</taxon>
        <taxon>Poales</taxon>
        <taxon>Poaceae</taxon>
        <taxon>PACMAD clade</taxon>
        <taxon>Arundinoideae</taxon>
        <taxon>Arundineae</taxon>
        <taxon>Arundo</taxon>
    </lineage>
</organism>
<dbReference type="AlphaFoldDB" id="A0A0A9BR17"/>
<reference evidence="1" key="2">
    <citation type="journal article" date="2015" name="Data Brief">
        <title>Shoot transcriptome of the giant reed, Arundo donax.</title>
        <authorList>
            <person name="Barrero R.A."/>
            <person name="Guerrero F.D."/>
            <person name="Moolhuijzen P."/>
            <person name="Goolsby J.A."/>
            <person name="Tidwell J."/>
            <person name="Bellgard S.E."/>
            <person name="Bellgard M.I."/>
        </authorList>
    </citation>
    <scope>NUCLEOTIDE SEQUENCE</scope>
    <source>
        <tissue evidence="1">Shoot tissue taken approximately 20 cm above the soil surface</tissue>
    </source>
</reference>
<name>A0A0A9BR17_ARUDO</name>
<reference evidence="1" key="1">
    <citation type="submission" date="2014-09" db="EMBL/GenBank/DDBJ databases">
        <authorList>
            <person name="Magalhaes I.L.F."/>
            <person name="Oliveira U."/>
            <person name="Santos F.R."/>
            <person name="Vidigal T.H.D.A."/>
            <person name="Brescovit A.D."/>
            <person name="Santos A.J."/>
        </authorList>
    </citation>
    <scope>NUCLEOTIDE SEQUENCE</scope>
    <source>
        <tissue evidence="1">Shoot tissue taken approximately 20 cm above the soil surface</tissue>
    </source>
</reference>
<sequence>MMHFHFYHEIGMTRQLMISCYVIMQHKKKATSKDRYSCFPPKPHKKIPPQKIDETLFFKIRSRNNFC</sequence>
<dbReference type="EMBL" id="GBRH01231461">
    <property type="protein sequence ID" value="JAD66434.1"/>
    <property type="molecule type" value="Transcribed_RNA"/>
</dbReference>
<proteinExistence type="predicted"/>
<accession>A0A0A9BR17</accession>